<keyword evidence="3" id="KW-1185">Reference proteome</keyword>
<protein>
    <submittedName>
        <fullName evidence="2">Protein kinase</fullName>
    </submittedName>
</protein>
<reference evidence="2 3" key="1">
    <citation type="journal article" date="2014" name="Genome Biol. Evol.">
        <title>The secreted proteins of Achlya hypogyna and Thraustotheca clavata identify the ancestral oomycete secretome and reveal gene acquisitions by horizontal gene transfer.</title>
        <authorList>
            <person name="Misner I."/>
            <person name="Blouin N."/>
            <person name="Leonard G."/>
            <person name="Richards T.A."/>
            <person name="Lane C.E."/>
        </authorList>
    </citation>
    <scope>NUCLEOTIDE SEQUENCE [LARGE SCALE GENOMIC DNA]</scope>
    <source>
        <strain evidence="2 3">ATCC 48635</strain>
    </source>
</reference>
<dbReference type="EMBL" id="JNBR01000812">
    <property type="protein sequence ID" value="OQR89472.1"/>
    <property type="molecule type" value="Genomic_DNA"/>
</dbReference>
<dbReference type="PANTHER" id="PTHR44329">
    <property type="entry name" value="SERINE/THREONINE-PROTEIN KINASE TNNI3K-RELATED"/>
    <property type="match status" value="1"/>
</dbReference>
<dbReference type="GO" id="GO:0005524">
    <property type="term" value="F:ATP binding"/>
    <property type="evidence" value="ECO:0007669"/>
    <property type="project" value="InterPro"/>
</dbReference>
<evidence type="ECO:0000313" key="3">
    <source>
        <dbReference type="Proteomes" id="UP000243579"/>
    </source>
</evidence>
<dbReference type="GO" id="GO:0004674">
    <property type="term" value="F:protein serine/threonine kinase activity"/>
    <property type="evidence" value="ECO:0007669"/>
    <property type="project" value="TreeGrafter"/>
</dbReference>
<dbReference type="InterPro" id="IPR000719">
    <property type="entry name" value="Prot_kinase_dom"/>
</dbReference>
<name>A0A1V9YUR6_ACHHY</name>
<dbReference type="InterPro" id="IPR051681">
    <property type="entry name" value="Ser/Thr_Kinases-Pseudokinases"/>
</dbReference>
<accession>A0A1V9YUR6</accession>
<organism evidence="2 3">
    <name type="scientific">Achlya hypogyna</name>
    <name type="common">Oomycete</name>
    <name type="synonym">Protoachlya hypogyna</name>
    <dbReference type="NCBI Taxonomy" id="1202772"/>
    <lineage>
        <taxon>Eukaryota</taxon>
        <taxon>Sar</taxon>
        <taxon>Stramenopiles</taxon>
        <taxon>Oomycota</taxon>
        <taxon>Saprolegniomycetes</taxon>
        <taxon>Saprolegniales</taxon>
        <taxon>Achlyaceae</taxon>
        <taxon>Achlya</taxon>
    </lineage>
</organism>
<dbReference type="InterPro" id="IPR011009">
    <property type="entry name" value="Kinase-like_dom_sf"/>
</dbReference>
<dbReference type="OrthoDB" id="77576at2759"/>
<gene>
    <name evidence="2" type="ORF">ACHHYP_06269</name>
</gene>
<dbReference type="PROSITE" id="PS50011">
    <property type="entry name" value="PROTEIN_KINASE_DOM"/>
    <property type="match status" value="1"/>
</dbReference>
<dbReference type="Gene3D" id="1.10.510.10">
    <property type="entry name" value="Transferase(Phosphotransferase) domain 1"/>
    <property type="match status" value="1"/>
</dbReference>
<comment type="caution">
    <text evidence="2">The sequence shown here is derived from an EMBL/GenBank/DDBJ whole genome shotgun (WGS) entry which is preliminary data.</text>
</comment>
<dbReference type="PROSITE" id="PS00108">
    <property type="entry name" value="PROTEIN_KINASE_ST"/>
    <property type="match status" value="1"/>
</dbReference>
<proteinExistence type="predicted"/>
<dbReference type="SUPFAM" id="SSF56112">
    <property type="entry name" value="Protein kinase-like (PK-like)"/>
    <property type="match status" value="1"/>
</dbReference>
<sequence length="401" mass="43571">MIHTIMDVPTRKVHRDELEIHNLLGRGGEGTVNRGLLRGRIVAVKKTHGDPEALQREAITTKKCKSPYLLPLVAVVEEGDPALVLEIMDGGDLRKYLNNKRDGVPVAVEYSTFEVAWVIANAIADLHHAGLLHRDLKSKNVLLSSTHYIRVADQGIAKENATLNTLGVGTLQWMAPEVLKSESVYSYAADIYSFGVILTELDTYQMPFAGFSDVAILSKVQAGNQPTLRANCSPWLRDLATACMAFDPTQRPSANDVVHILQRQRHSESAFAIVALPASQGNSIDGQPAAVLNTVVACSVCNAPLSLQDTEGKICTKPALPDATRLNILLQRIEVSATAIDTMVSCATCRKPVSMVLEVCPFSDCGAPLFSASTKVHVLCRRIDLANKSTSAYFAKEIPLY</sequence>
<dbReference type="STRING" id="1202772.A0A1V9YUR6"/>
<keyword evidence="2" id="KW-0418">Kinase</keyword>
<dbReference type="InterPro" id="IPR008271">
    <property type="entry name" value="Ser/Thr_kinase_AS"/>
</dbReference>
<dbReference type="PRINTS" id="PR00109">
    <property type="entry name" value="TYRKINASE"/>
</dbReference>
<feature type="domain" description="Protein kinase" evidence="1">
    <location>
        <begin position="18"/>
        <end position="262"/>
    </location>
</feature>
<keyword evidence="2" id="KW-0808">Transferase</keyword>
<evidence type="ECO:0000259" key="1">
    <source>
        <dbReference type="PROSITE" id="PS50011"/>
    </source>
</evidence>
<dbReference type="Pfam" id="PF07714">
    <property type="entry name" value="PK_Tyr_Ser-Thr"/>
    <property type="match status" value="1"/>
</dbReference>
<dbReference type="PANTHER" id="PTHR44329:SF214">
    <property type="entry name" value="PROTEIN KINASE DOMAIN-CONTAINING PROTEIN"/>
    <property type="match status" value="1"/>
</dbReference>
<dbReference type="InterPro" id="IPR001245">
    <property type="entry name" value="Ser-Thr/Tyr_kinase_cat_dom"/>
</dbReference>
<dbReference type="AlphaFoldDB" id="A0A1V9YUR6"/>
<evidence type="ECO:0000313" key="2">
    <source>
        <dbReference type="EMBL" id="OQR89472.1"/>
    </source>
</evidence>
<dbReference type="Proteomes" id="UP000243579">
    <property type="component" value="Unassembled WGS sequence"/>
</dbReference>
<dbReference type="SMART" id="SM00220">
    <property type="entry name" value="S_TKc"/>
    <property type="match status" value="1"/>
</dbReference>